<comment type="caution">
    <text evidence="2">The sequence shown here is derived from an EMBL/GenBank/DDBJ whole genome shotgun (WGS) entry which is preliminary data.</text>
</comment>
<dbReference type="Proteomes" id="UP001589890">
    <property type="component" value="Unassembled WGS sequence"/>
</dbReference>
<dbReference type="Pfam" id="PF14082">
    <property type="entry name" value="SduA_C"/>
    <property type="match status" value="1"/>
</dbReference>
<evidence type="ECO:0000313" key="2">
    <source>
        <dbReference type="EMBL" id="MFC0623642.1"/>
    </source>
</evidence>
<organism evidence="2 3">
    <name type="scientific">Kribbella deserti</name>
    <dbReference type="NCBI Taxonomy" id="1926257"/>
    <lineage>
        <taxon>Bacteria</taxon>
        <taxon>Bacillati</taxon>
        <taxon>Actinomycetota</taxon>
        <taxon>Actinomycetes</taxon>
        <taxon>Propionibacteriales</taxon>
        <taxon>Kribbellaceae</taxon>
        <taxon>Kribbella</taxon>
    </lineage>
</organism>
<evidence type="ECO:0000259" key="1">
    <source>
        <dbReference type="Pfam" id="PF14082"/>
    </source>
</evidence>
<name>A0ABV6QIS5_9ACTN</name>
<protein>
    <submittedName>
        <fullName evidence="2">Shedu anti-phage system protein SduA domain-containing protein</fullName>
    </submittedName>
</protein>
<gene>
    <name evidence="2" type="ORF">ACFFGN_06185</name>
</gene>
<feature type="domain" description="Shedu protein SduA C-terminal" evidence="1">
    <location>
        <begin position="277"/>
        <end position="431"/>
    </location>
</feature>
<dbReference type="EMBL" id="JBHLTC010000006">
    <property type="protein sequence ID" value="MFC0623642.1"/>
    <property type="molecule type" value="Genomic_DNA"/>
</dbReference>
<keyword evidence="3" id="KW-1185">Reference proteome</keyword>
<evidence type="ECO:0000313" key="3">
    <source>
        <dbReference type="Proteomes" id="UP001589890"/>
    </source>
</evidence>
<dbReference type="RefSeq" id="WP_380044343.1">
    <property type="nucleotide sequence ID" value="NZ_JBHLTC010000006.1"/>
</dbReference>
<sequence>MRTIKEITSRLERGFEGPTRVLAYRDLFDRLNEAVVEDLAEAGLDRESLRKDHRPWPADSFVSNASFSDIVLLNDEGAPLLLVEVSALLSSPARNMRNRLNEAVASATSIRWSFDGPGRAPFKPCVALVFILDGTAVDVPQTPKSYDSFTARRREVALELARSTFSRLLADGLVDAVCFLLADRERMEVTEPYEAFSFEQFVGSIEDAFQGAQDRRVDPQFGAYGLGRAFALGDVEGVVSGLTSTPSGLSAVEGAVVRDRRSVVARLQTLALADEVNETAMHKAIGKRYWLFGGQYVGVADRRSLMPLDQYDIPLLCADGSLEVIELKGPEVDIVRWHRNHLIVTDEVHEAVSQCLNYLRSLDEVGPALTMQYRSELGIDFDLRRAKGTVIVGHPDRASRSGASKVQLEQTIRSYNAHLSRLQVLTYADLLDSAERTLRFASE</sequence>
<accession>A0ABV6QIS5</accession>
<dbReference type="InterPro" id="IPR025359">
    <property type="entry name" value="SduA_C"/>
</dbReference>
<proteinExistence type="predicted"/>
<reference evidence="2 3" key="1">
    <citation type="submission" date="2024-09" db="EMBL/GenBank/DDBJ databases">
        <authorList>
            <person name="Sun Q."/>
            <person name="Mori K."/>
        </authorList>
    </citation>
    <scope>NUCLEOTIDE SEQUENCE [LARGE SCALE GENOMIC DNA]</scope>
    <source>
        <strain evidence="2 3">CGMCC 1.15906</strain>
    </source>
</reference>